<evidence type="ECO:0000313" key="5">
    <source>
        <dbReference type="Proteomes" id="UP000050502"/>
    </source>
</evidence>
<evidence type="ECO:0000259" key="1">
    <source>
        <dbReference type="Pfam" id="PF00535"/>
    </source>
</evidence>
<dbReference type="InterPro" id="IPR029044">
    <property type="entry name" value="Nucleotide-diphossugar_trans"/>
</dbReference>
<dbReference type="AlphaFoldDB" id="A0A0M8K7Q1"/>
<dbReference type="Gene3D" id="3.90.550.10">
    <property type="entry name" value="Spore Coat Polysaccharide Biosynthesis Protein SpsA, Chain A"/>
    <property type="match status" value="1"/>
</dbReference>
<gene>
    <name evidence="2" type="ORF">ARMA_0449</name>
    <name evidence="3" type="ORF">SE16_09685</name>
</gene>
<dbReference type="InterPro" id="IPR001173">
    <property type="entry name" value="Glyco_trans_2-like"/>
</dbReference>
<accession>A0A0M8K7Q1</accession>
<evidence type="ECO:0000313" key="3">
    <source>
        <dbReference type="EMBL" id="KPL87819.1"/>
    </source>
</evidence>
<proteinExistence type="predicted"/>
<keyword evidence="4" id="KW-1185">Reference proteome</keyword>
<dbReference type="FunCoup" id="A0A0M8K7Q1">
    <property type="interactions" value="103"/>
</dbReference>
<dbReference type="Proteomes" id="UP000037784">
    <property type="component" value="Unassembled WGS sequence"/>
</dbReference>
<protein>
    <recommendedName>
        <fullName evidence="1">Glycosyltransferase 2-like domain-containing protein</fullName>
    </recommendedName>
</protein>
<sequence length="309" mass="35048">MIDVGIIIVNYNTKKLLLDCLRSVLANEGVSYHICVVDNCSTDGSAEAVREAFPEVEVIVTPRNGGYSYANNIGLRRFGFHDEPGTPPAPDAPRYVLLLNPDTVLPPNALADMVAFMDAHPEAGAAGPKILRPDGSLDRACRRSFPTPEVSFWRMTGLSFLFPKSKRFGRYNLTYISPDETIEVDSVVGAFMMVRREAVRDVGLLDEQFFMYGEDLDWAYRIKQAGWRIWYNANVTILHYKGAASRQRSVRSILAFYDAMHRFHRKHYWHQTITPLNWLIEAGIWVFCGIELVRNAFRPRERKGVASAV</sequence>
<evidence type="ECO:0000313" key="4">
    <source>
        <dbReference type="Proteomes" id="UP000037784"/>
    </source>
</evidence>
<dbReference type="Proteomes" id="UP000050502">
    <property type="component" value="Unassembled WGS sequence"/>
</dbReference>
<dbReference type="RefSeq" id="WP_054491955.1">
    <property type="nucleotide sequence ID" value="NZ_BBZA01000027.1"/>
</dbReference>
<dbReference type="SUPFAM" id="SSF53448">
    <property type="entry name" value="Nucleotide-diphospho-sugar transferases"/>
    <property type="match status" value="1"/>
</dbReference>
<evidence type="ECO:0000313" key="2">
    <source>
        <dbReference type="EMBL" id="GAP62026.1"/>
    </source>
</evidence>
<reference evidence="3 5" key="2">
    <citation type="submission" date="2015-07" db="EMBL/GenBank/DDBJ databases">
        <title>Whole genome sequence of Ardenticatena maritima DSM 23922.</title>
        <authorList>
            <person name="Hemp J."/>
            <person name="Ward L.M."/>
            <person name="Pace L.A."/>
            <person name="Fischer W.W."/>
        </authorList>
    </citation>
    <scope>NUCLEOTIDE SEQUENCE [LARGE SCALE GENOMIC DNA]</scope>
    <source>
        <strain evidence="3 5">110S</strain>
    </source>
</reference>
<organism evidence="2 4">
    <name type="scientific">Ardenticatena maritima</name>
    <dbReference type="NCBI Taxonomy" id="872965"/>
    <lineage>
        <taxon>Bacteria</taxon>
        <taxon>Bacillati</taxon>
        <taxon>Chloroflexota</taxon>
        <taxon>Ardenticatenia</taxon>
        <taxon>Ardenticatenales</taxon>
        <taxon>Ardenticatenaceae</taxon>
        <taxon>Ardenticatena</taxon>
    </lineage>
</organism>
<name>A0A0M8K7Q1_9CHLR</name>
<dbReference type="EMBL" id="BBZA01000027">
    <property type="protein sequence ID" value="GAP62026.1"/>
    <property type="molecule type" value="Genomic_DNA"/>
</dbReference>
<dbReference type="PANTHER" id="PTHR43179:SF7">
    <property type="entry name" value="RHAMNOSYLTRANSFERASE WBBL"/>
    <property type="match status" value="1"/>
</dbReference>
<feature type="domain" description="Glycosyltransferase 2-like" evidence="1">
    <location>
        <begin position="6"/>
        <end position="202"/>
    </location>
</feature>
<dbReference type="CDD" id="cd04186">
    <property type="entry name" value="GT_2_like_c"/>
    <property type="match status" value="1"/>
</dbReference>
<dbReference type="STRING" id="872965.SE16_09685"/>
<dbReference type="EMBL" id="LGKN01000005">
    <property type="protein sequence ID" value="KPL87819.1"/>
    <property type="molecule type" value="Genomic_DNA"/>
</dbReference>
<comment type="caution">
    <text evidence="2">The sequence shown here is derived from an EMBL/GenBank/DDBJ whole genome shotgun (WGS) entry which is preliminary data.</text>
</comment>
<dbReference type="PANTHER" id="PTHR43179">
    <property type="entry name" value="RHAMNOSYLTRANSFERASE WBBL"/>
    <property type="match status" value="1"/>
</dbReference>
<dbReference type="Pfam" id="PF00535">
    <property type="entry name" value="Glycos_transf_2"/>
    <property type="match status" value="1"/>
</dbReference>
<reference evidence="2 4" key="1">
    <citation type="journal article" date="2015" name="Genome Announc.">
        <title>Draft Genome Sequence of a Heterotrophic Facultative Anaerobic Thermophilic Bacterium, Ardenticatena maritima Strain 110ST.</title>
        <authorList>
            <person name="Kawaichi S."/>
            <person name="Yoshida T."/>
            <person name="Sako Y."/>
            <person name="Nakamura R."/>
        </authorList>
    </citation>
    <scope>NUCLEOTIDE SEQUENCE [LARGE SCALE GENOMIC DNA]</scope>
    <source>
        <strain evidence="2 4">110S</strain>
    </source>
</reference>
<dbReference type="PATRIC" id="fig|872965.6.peg.1980"/>
<dbReference type="InParanoid" id="A0A0M8K7Q1"/>
<reference evidence="4" key="3">
    <citation type="submission" date="2015-08" db="EMBL/GenBank/DDBJ databases">
        <title>Draft Genome Sequence of a Heterotrophic Facultative Anaerobic Bacterium Ardenticatena maritima Strain 110S.</title>
        <authorList>
            <person name="Kawaichi S."/>
            <person name="Yoshida T."/>
            <person name="Sako Y."/>
            <person name="Nakamura R."/>
        </authorList>
    </citation>
    <scope>NUCLEOTIDE SEQUENCE [LARGE SCALE GENOMIC DNA]</scope>
    <source>
        <strain evidence="4">110S</strain>
    </source>
</reference>